<evidence type="ECO:0000313" key="2">
    <source>
        <dbReference type="EMBL" id="KKT51494.1"/>
    </source>
</evidence>
<dbReference type="STRING" id="1618387.UW44_C0011G0005"/>
<dbReference type="Proteomes" id="UP000034006">
    <property type="component" value="Unassembled WGS sequence"/>
</dbReference>
<gene>
    <name evidence="2" type="ORF">UW44_C0011G0005</name>
</gene>
<protein>
    <submittedName>
        <fullName evidence="2">Uncharacterized protein</fullName>
    </submittedName>
</protein>
<reference evidence="2 3" key="1">
    <citation type="journal article" date="2015" name="Nature">
        <title>rRNA introns, odd ribosomes, and small enigmatic genomes across a large radiation of phyla.</title>
        <authorList>
            <person name="Brown C.T."/>
            <person name="Hug L.A."/>
            <person name="Thomas B.C."/>
            <person name="Sharon I."/>
            <person name="Castelle C.J."/>
            <person name="Singh A."/>
            <person name="Wilkins M.J."/>
            <person name="Williams K.H."/>
            <person name="Banfield J.F."/>
        </authorList>
    </citation>
    <scope>NUCLEOTIDE SEQUENCE [LARGE SCALE GENOMIC DNA]</scope>
</reference>
<evidence type="ECO:0000313" key="3">
    <source>
        <dbReference type="Proteomes" id="UP000034006"/>
    </source>
</evidence>
<feature type="region of interest" description="Disordered" evidence="1">
    <location>
        <begin position="105"/>
        <end position="125"/>
    </location>
</feature>
<comment type="caution">
    <text evidence="2">The sequence shown here is derived from an EMBL/GenBank/DDBJ whole genome shotgun (WGS) entry which is preliminary data.</text>
</comment>
<sequence>MCAGNYFSSNLGIIISQMTPGTEVIILAGEGIPAVEKETVDIILVVTDIYALTAGGIRLSPMANSDIIFTERHFDKFPICDKARQIQAEVQAYEAALLAELELDDPDPTQKFKGLNIPNPTVEPE</sequence>
<dbReference type="EMBL" id="LCIH01000011">
    <property type="protein sequence ID" value="KKT51494.1"/>
    <property type="molecule type" value="Genomic_DNA"/>
</dbReference>
<accession>A0A0G1KUA2</accession>
<name>A0A0G1KUA2_9BACT</name>
<dbReference type="AlphaFoldDB" id="A0A0G1KUA2"/>
<organism evidence="2 3">
    <name type="scientific">Candidatus Collierbacteria bacterium GW2011_GWB2_44_22</name>
    <dbReference type="NCBI Taxonomy" id="1618387"/>
    <lineage>
        <taxon>Bacteria</taxon>
        <taxon>Candidatus Collieribacteriota</taxon>
    </lineage>
</organism>
<evidence type="ECO:0000256" key="1">
    <source>
        <dbReference type="SAM" id="MobiDB-lite"/>
    </source>
</evidence>
<proteinExistence type="predicted"/>